<dbReference type="Pfam" id="PF04816">
    <property type="entry name" value="TrmK"/>
    <property type="match status" value="1"/>
</dbReference>
<dbReference type="PANTHER" id="PTHR38451:SF1">
    <property type="entry name" value="TRNA (ADENINE(22)-N(1))-METHYLTRANSFERASE"/>
    <property type="match status" value="1"/>
</dbReference>
<gene>
    <name evidence="1" type="ORF">ACFSJF_17580</name>
</gene>
<dbReference type="InterPro" id="IPR006901">
    <property type="entry name" value="TrmK"/>
</dbReference>
<organism evidence="1 2">
    <name type="scientific">Ornithinibacillus salinisoli</name>
    <dbReference type="NCBI Taxonomy" id="1848459"/>
    <lineage>
        <taxon>Bacteria</taxon>
        <taxon>Bacillati</taxon>
        <taxon>Bacillota</taxon>
        <taxon>Bacilli</taxon>
        <taxon>Bacillales</taxon>
        <taxon>Bacillaceae</taxon>
        <taxon>Ornithinibacillus</taxon>
    </lineage>
</organism>
<evidence type="ECO:0000313" key="1">
    <source>
        <dbReference type="EMBL" id="MFD2046087.1"/>
    </source>
</evidence>
<name>A0ABW4W3H0_9BACI</name>
<reference evidence="2" key="1">
    <citation type="journal article" date="2019" name="Int. J. Syst. Evol. Microbiol.">
        <title>The Global Catalogue of Microorganisms (GCM) 10K type strain sequencing project: providing services to taxonomists for standard genome sequencing and annotation.</title>
        <authorList>
            <consortium name="The Broad Institute Genomics Platform"/>
            <consortium name="The Broad Institute Genome Sequencing Center for Infectious Disease"/>
            <person name="Wu L."/>
            <person name="Ma J."/>
        </authorList>
    </citation>
    <scope>NUCLEOTIDE SEQUENCE [LARGE SCALE GENOMIC DNA]</scope>
    <source>
        <strain evidence="2">R28</strain>
    </source>
</reference>
<dbReference type="Proteomes" id="UP001597383">
    <property type="component" value="Unassembled WGS sequence"/>
</dbReference>
<dbReference type="InterPro" id="IPR029063">
    <property type="entry name" value="SAM-dependent_MTases_sf"/>
</dbReference>
<proteinExistence type="predicted"/>
<accession>A0ABW4W3H0</accession>
<comment type="caution">
    <text evidence="1">The sequence shown here is derived from an EMBL/GenBank/DDBJ whole genome shotgun (WGS) entry which is preliminary data.</text>
</comment>
<dbReference type="Gene3D" id="3.40.50.150">
    <property type="entry name" value="Vaccinia Virus protein VP39"/>
    <property type="match status" value="1"/>
</dbReference>
<dbReference type="PIRSF" id="PIRSF018637">
    <property type="entry name" value="TrmK"/>
    <property type="match status" value="1"/>
</dbReference>
<protein>
    <submittedName>
        <fullName evidence="1">tRNA (Adenine(22)-N(1))-methyltransferase</fullName>
    </submittedName>
</protein>
<dbReference type="PANTHER" id="PTHR38451">
    <property type="entry name" value="TRNA (ADENINE(22)-N(1))-METHYLTRANSFERASE"/>
    <property type="match status" value="1"/>
</dbReference>
<dbReference type="RefSeq" id="WP_377556971.1">
    <property type="nucleotide sequence ID" value="NZ_JBHUHQ010000021.1"/>
</dbReference>
<keyword evidence="2" id="KW-1185">Reference proteome</keyword>
<dbReference type="EMBL" id="JBHUHQ010000021">
    <property type="protein sequence ID" value="MFD2046087.1"/>
    <property type="molecule type" value="Genomic_DNA"/>
</dbReference>
<dbReference type="Gene3D" id="1.10.287.1890">
    <property type="match status" value="1"/>
</dbReference>
<evidence type="ECO:0000313" key="2">
    <source>
        <dbReference type="Proteomes" id="UP001597383"/>
    </source>
</evidence>
<dbReference type="SUPFAM" id="SSF53335">
    <property type="entry name" value="S-adenosyl-L-methionine-dependent methyltransferases"/>
    <property type="match status" value="1"/>
</dbReference>
<sequence>MDHSIKLSKRLQIVASYLPQGANFADIGSDHAYLPCYVCANDVTARAIAGEVNEGPYQSAKDTVTYYQMNGSIDVRLGDGLNVVRPAEVDQVVIAGMGGALIKSILEQGKDKLQEVKRIIAQPNVDEKNVRSWLINNGYVITHEGITEENGHTYEIIVADKSENQMSLTDQEILFGPFLLKNRPSVFYDKWKLELEKRLRVIEQLQQAKVKPTDKIKQFESELNMIEEVLTDETKVN</sequence>